<evidence type="ECO:0000313" key="6">
    <source>
        <dbReference type="Proteomes" id="UP000013776"/>
    </source>
</evidence>
<evidence type="ECO:0000256" key="2">
    <source>
        <dbReference type="PROSITE-ProRule" id="PRU00176"/>
    </source>
</evidence>
<gene>
    <name evidence="5" type="ORF">TAPDE_001914</name>
</gene>
<dbReference type="AlphaFoldDB" id="R4X8P2"/>
<evidence type="ECO:0000313" key="5">
    <source>
        <dbReference type="EMBL" id="CCG82003.1"/>
    </source>
</evidence>
<dbReference type="Pfam" id="PF00076">
    <property type="entry name" value="RRM_1"/>
    <property type="match status" value="1"/>
</dbReference>
<feature type="region of interest" description="Disordered" evidence="3">
    <location>
        <begin position="1"/>
        <end position="123"/>
    </location>
</feature>
<feature type="region of interest" description="Disordered" evidence="3">
    <location>
        <begin position="327"/>
        <end position="356"/>
    </location>
</feature>
<dbReference type="PANTHER" id="PTHR23236:SF95">
    <property type="entry name" value="NUCLEOLAR PROTEIN 13"/>
    <property type="match status" value="1"/>
</dbReference>
<keyword evidence="1 2" id="KW-0694">RNA-binding</keyword>
<feature type="compositionally biased region" description="Acidic residues" evidence="3">
    <location>
        <begin position="58"/>
        <end position="73"/>
    </location>
</feature>
<dbReference type="eggNOG" id="KOG4210">
    <property type="taxonomic scope" value="Eukaryota"/>
</dbReference>
<dbReference type="GO" id="GO:0003723">
    <property type="term" value="F:RNA binding"/>
    <property type="evidence" value="ECO:0007669"/>
    <property type="project" value="UniProtKB-UniRule"/>
</dbReference>
<feature type="domain" description="RRM" evidence="4">
    <location>
        <begin position="246"/>
        <end position="325"/>
    </location>
</feature>
<feature type="compositionally biased region" description="Acidic residues" evidence="3">
    <location>
        <begin position="13"/>
        <end position="24"/>
    </location>
</feature>
<keyword evidence="6" id="KW-1185">Reference proteome</keyword>
<feature type="compositionally biased region" description="Gly residues" evidence="3">
    <location>
        <begin position="341"/>
        <end position="351"/>
    </location>
</feature>
<evidence type="ECO:0000256" key="3">
    <source>
        <dbReference type="SAM" id="MobiDB-lite"/>
    </source>
</evidence>
<feature type="domain" description="RRM" evidence="4">
    <location>
        <begin position="126"/>
        <end position="220"/>
    </location>
</feature>
<dbReference type="InterPro" id="IPR012677">
    <property type="entry name" value="Nucleotide-bd_a/b_plait_sf"/>
</dbReference>
<dbReference type="Gene3D" id="3.30.70.330">
    <property type="match status" value="2"/>
</dbReference>
<dbReference type="GO" id="GO:0005730">
    <property type="term" value="C:nucleolus"/>
    <property type="evidence" value="ECO:0007669"/>
    <property type="project" value="TreeGrafter"/>
</dbReference>
<reference evidence="5 6" key="1">
    <citation type="journal article" date="2013" name="MBio">
        <title>Genome sequencing of the plant pathogen Taphrina deformans, the causal agent of peach leaf curl.</title>
        <authorList>
            <person name="Cisse O.H."/>
            <person name="Almeida J.M.G.C.F."/>
            <person name="Fonseca A."/>
            <person name="Kumar A.A."/>
            <person name="Salojaervi J."/>
            <person name="Overmyer K."/>
            <person name="Hauser P.M."/>
            <person name="Pagni M."/>
        </authorList>
    </citation>
    <scope>NUCLEOTIDE SEQUENCE [LARGE SCALE GENOMIC DNA]</scope>
    <source>
        <strain evidence="6">PYCC 5710 / ATCC 11124 / CBS 356.35 / IMI 108563 / JCM 9778 / NBRC 8474</strain>
    </source>
</reference>
<dbReference type="Proteomes" id="UP000013776">
    <property type="component" value="Unassembled WGS sequence"/>
</dbReference>
<accession>R4X8P2</accession>
<comment type="caution">
    <text evidence="5">The sequence shown here is derived from an EMBL/GenBank/DDBJ whole genome shotgun (WGS) entry which is preliminary data.</text>
</comment>
<evidence type="ECO:0000256" key="1">
    <source>
        <dbReference type="ARBA" id="ARBA00022884"/>
    </source>
</evidence>
<dbReference type="EMBL" id="CAHR02000066">
    <property type="protein sequence ID" value="CCG82003.1"/>
    <property type="molecule type" value="Genomic_DNA"/>
</dbReference>
<dbReference type="PROSITE" id="PS50102">
    <property type="entry name" value="RRM"/>
    <property type="match status" value="2"/>
</dbReference>
<dbReference type="VEuPathDB" id="FungiDB:TAPDE_001914"/>
<dbReference type="InterPro" id="IPR000504">
    <property type="entry name" value="RRM_dom"/>
</dbReference>
<feature type="compositionally biased region" description="Basic residues" evidence="3">
    <location>
        <begin position="31"/>
        <end position="41"/>
    </location>
</feature>
<organism evidence="5 6">
    <name type="scientific">Taphrina deformans (strain PYCC 5710 / ATCC 11124 / CBS 356.35 / IMI 108563 / JCM 9778 / NBRC 8474)</name>
    <name type="common">Peach leaf curl fungus</name>
    <name type="synonym">Lalaria deformans</name>
    <dbReference type="NCBI Taxonomy" id="1097556"/>
    <lineage>
        <taxon>Eukaryota</taxon>
        <taxon>Fungi</taxon>
        <taxon>Dikarya</taxon>
        <taxon>Ascomycota</taxon>
        <taxon>Taphrinomycotina</taxon>
        <taxon>Taphrinomycetes</taxon>
        <taxon>Taphrinales</taxon>
        <taxon>Taphrinaceae</taxon>
        <taxon>Taphrina</taxon>
    </lineage>
</organism>
<evidence type="ECO:0000259" key="4">
    <source>
        <dbReference type="PROSITE" id="PS50102"/>
    </source>
</evidence>
<sequence>MSESKKRSRETADAAEELEIDVNLDEPLSKRAARRLKKGRTLKQAPSSQKPLPREFQDHEDESDDNDDDDQEKEIEKAQLSSEKSDARDKKKKKEKEKGDKKDKKSAASATHAAGPDATEYKKGTNGIWIGNLNFKTTETDLTTFFSTLRPLGKARPASSYPSITAPDVVRISLPAGARGGECRGFAYIDFARPDQVETAVLLSERILLGRNVLIKPAANFDGRPSVSPAAAVGAAARDAGKAETKILYVGNLSFDVTDDDLATYLGGPAAGIKKVRMATFEDSGKCKGFAFVDFDEVEHVRKVLANRRLLTMNGRKLKMEFGEDRSLRRKPPTNRPVDGFNGGTGGGRMAGGKVDARSIKPGKALMDAPRASHAIVASSGEKVSFE</sequence>
<dbReference type="STRING" id="1097556.R4X8P2"/>
<dbReference type="OrthoDB" id="1875751at2759"/>
<dbReference type="PANTHER" id="PTHR23236">
    <property type="entry name" value="EUKARYOTIC TRANSLATION INITIATION FACTOR 4B/4H"/>
    <property type="match status" value="1"/>
</dbReference>
<dbReference type="SUPFAM" id="SSF54928">
    <property type="entry name" value="RNA-binding domain, RBD"/>
    <property type="match status" value="2"/>
</dbReference>
<dbReference type="InterPro" id="IPR035979">
    <property type="entry name" value="RBD_domain_sf"/>
</dbReference>
<feature type="compositionally biased region" description="Basic and acidic residues" evidence="3">
    <location>
        <begin position="96"/>
        <end position="106"/>
    </location>
</feature>
<protein>
    <submittedName>
        <fullName evidence="5">RNA-binding protein rnp24</fullName>
    </submittedName>
</protein>
<dbReference type="SMART" id="SM00360">
    <property type="entry name" value="RRM"/>
    <property type="match status" value="2"/>
</dbReference>
<proteinExistence type="predicted"/>
<name>R4X8P2_TAPDE</name>